<name>A0ABU1PEJ6_9BURK</name>
<proteinExistence type="predicted"/>
<gene>
    <name evidence="1" type="ORF">J2W50_002571</name>
</gene>
<dbReference type="SUPFAM" id="SSF53335">
    <property type="entry name" value="S-adenosyl-L-methionine-dependent methyltransferases"/>
    <property type="match status" value="1"/>
</dbReference>
<evidence type="ECO:0000313" key="1">
    <source>
        <dbReference type="EMBL" id="MDR6584361.1"/>
    </source>
</evidence>
<dbReference type="EMBL" id="JAVDSJ010000003">
    <property type="protein sequence ID" value="MDR6584361.1"/>
    <property type="molecule type" value="Genomic_DNA"/>
</dbReference>
<dbReference type="Gene3D" id="3.40.50.150">
    <property type="entry name" value="Vaccinia Virus protein VP39"/>
    <property type="match status" value="1"/>
</dbReference>
<keyword evidence="1" id="KW-0489">Methyltransferase</keyword>
<comment type="caution">
    <text evidence="1">The sequence shown here is derived from an EMBL/GenBank/DDBJ whole genome shotgun (WGS) entry which is preliminary data.</text>
</comment>
<keyword evidence="2" id="KW-1185">Reference proteome</keyword>
<dbReference type="Proteomes" id="UP001260715">
    <property type="component" value="Unassembled WGS sequence"/>
</dbReference>
<evidence type="ECO:0000313" key="2">
    <source>
        <dbReference type="Proteomes" id="UP001260715"/>
    </source>
</evidence>
<reference evidence="1 2" key="1">
    <citation type="submission" date="2023-07" db="EMBL/GenBank/DDBJ databases">
        <title>Sorghum-associated microbial communities from plants grown in Nebraska, USA.</title>
        <authorList>
            <person name="Schachtman D."/>
        </authorList>
    </citation>
    <scope>NUCLEOTIDE SEQUENCE [LARGE SCALE GENOMIC DNA]</scope>
    <source>
        <strain evidence="1 2">596</strain>
    </source>
</reference>
<dbReference type="PANTHER" id="PTHR43861">
    <property type="entry name" value="TRANS-ACONITATE 2-METHYLTRANSFERASE-RELATED"/>
    <property type="match status" value="1"/>
</dbReference>
<accession>A0ABU1PEJ6</accession>
<dbReference type="CDD" id="cd02440">
    <property type="entry name" value="AdoMet_MTases"/>
    <property type="match status" value="1"/>
</dbReference>
<dbReference type="RefSeq" id="WP_102662751.1">
    <property type="nucleotide sequence ID" value="NZ_JAVDSJ010000003.1"/>
</dbReference>
<dbReference type="InterPro" id="IPR029063">
    <property type="entry name" value="SAM-dependent_MTases_sf"/>
</dbReference>
<sequence>MDHPHSDTRHWTRPPLCACPLCGSLPEQPLLSLSLSQRAGLPSDITVSVCAACDFAYVAPVDAQAYDRYYAANTNDQMSVHAEISELDARRYVTQADTLAAILGGPEALDVLDVGCGEAGLLRTLVARFPQHRYAGSDPNVKEDAPGGRGAHPRIRFNRSWQEIDQQFDVIILSHVLEHIVDLKDFSAIVGKLAPGGKIYIEVPDAAHYASAPRREFCYYFDRLHVNHFSLASLSDVVRSWGLGIRQAGRQDFTYKDGNPFPACYVIGAAGGDSAAGLEAPRGLPQALASYLAQERDRAGRMAAQFVPGQEIVVYGFGDNFFRSRAAGGPLSACRVRAVIDARWEALSQSAYAGQYRFMDRDAALREHAGLPIVVTVSWGGETIGRMLAEAGAQKVLVF</sequence>
<dbReference type="GO" id="GO:0032259">
    <property type="term" value="P:methylation"/>
    <property type="evidence" value="ECO:0007669"/>
    <property type="project" value="UniProtKB-KW"/>
</dbReference>
<organism evidence="1 2">
    <name type="scientific">Herbaspirillum frisingense</name>
    <dbReference type="NCBI Taxonomy" id="92645"/>
    <lineage>
        <taxon>Bacteria</taxon>
        <taxon>Pseudomonadati</taxon>
        <taxon>Pseudomonadota</taxon>
        <taxon>Betaproteobacteria</taxon>
        <taxon>Burkholderiales</taxon>
        <taxon>Oxalobacteraceae</taxon>
        <taxon>Herbaspirillum</taxon>
    </lineage>
</organism>
<dbReference type="GO" id="GO:0008168">
    <property type="term" value="F:methyltransferase activity"/>
    <property type="evidence" value="ECO:0007669"/>
    <property type="project" value="UniProtKB-KW"/>
</dbReference>
<keyword evidence="1" id="KW-0808">Transferase</keyword>
<dbReference type="Pfam" id="PF13489">
    <property type="entry name" value="Methyltransf_23"/>
    <property type="match status" value="1"/>
</dbReference>
<protein>
    <submittedName>
        <fullName evidence="1">SAM-dependent methyltransferase</fullName>
    </submittedName>
</protein>